<name>A0AAQ4FIG7_AMBAM</name>
<comment type="caution">
    <text evidence="1">The sequence shown here is derived from an EMBL/GenBank/DDBJ whole genome shotgun (WGS) entry which is preliminary data.</text>
</comment>
<accession>A0AAQ4FIG7</accession>
<keyword evidence="2" id="KW-1185">Reference proteome</keyword>
<gene>
    <name evidence="1" type="ORF">V5799_023839</name>
</gene>
<dbReference type="Proteomes" id="UP001321473">
    <property type="component" value="Unassembled WGS sequence"/>
</dbReference>
<organism evidence="1 2">
    <name type="scientific">Amblyomma americanum</name>
    <name type="common">Lone star tick</name>
    <dbReference type="NCBI Taxonomy" id="6943"/>
    <lineage>
        <taxon>Eukaryota</taxon>
        <taxon>Metazoa</taxon>
        <taxon>Ecdysozoa</taxon>
        <taxon>Arthropoda</taxon>
        <taxon>Chelicerata</taxon>
        <taxon>Arachnida</taxon>
        <taxon>Acari</taxon>
        <taxon>Parasitiformes</taxon>
        <taxon>Ixodida</taxon>
        <taxon>Ixodoidea</taxon>
        <taxon>Ixodidae</taxon>
        <taxon>Amblyomminae</taxon>
        <taxon>Amblyomma</taxon>
    </lineage>
</organism>
<sequence length="123" mass="14265">MFASTMGVMVYMGEVNHTVFKLRDRCIQSYMTDMQIMCTTSGMQLRHSDDAMSAYAYEPKGKFVCSYEDESSLKTKFLAYMLHASDGWALYNVEHDVYWDCQSGNPYERVKLAYDMAKARRVD</sequence>
<dbReference type="EMBL" id="JARKHS020002789">
    <property type="protein sequence ID" value="KAK8786382.1"/>
    <property type="molecule type" value="Genomic_DNA"/>
</dbReference>
<protein>
    <submittedName>
        <fullName evidence="1">Uncharacterized protein</fullName>
    </submittedName>
</protein>
<dbReference type="AlphaFoldDB" id="A0AAQ4FIG7"/>
<reference evidence="1 2" key="1">
    <citation type="journal article" date="2023" name="Arcadia Sci">
        <title>De novo assembly of a long-read Amblyomma americanum tick genome.</title>
        <authorList>
            <person name="Chou S."/>
            <person name="Poskanzer K.E."/>
            <person name="Rollins M."/>
            <person name="Thuy-Boun P.S."/>
        </authorList>
    </citation>
    <scope>NUCLEOTIDE SEQUENCE [LARGE SCALE GENOMIC DNA]</scope>
    <source>
        <strain evidence="1">F_SG_1</strain>
        <tissue evidence="1">Salivary glands</tissue>
    </source>
</reference>
<proteinExistence type="predicted"/>
<evidence type="ECO:0000313" key="2">
    <source>
        <dbReference type="Proteomes" id="UP001321473"/>
    </source>
</evidence>
<evidence type="ECO:0000313" key="1">
    <source>
        <dbReference type="EMBL" id="KAK8786382.1"/>
    </source>
</evidence>